<reference evidence="1 2" key="1">
    <citation type="submission" date="2019-09" db="EMBL/GenBank/DDBJ databases">
        <title>Wenzhouxiangella sp. Genome sequencing and assembly.</title>
        <authorList>
            <person name="Zhang R."/>
        </authorList>
    </citation>
    <scope>NUCLEOTIDE SEQUENCE [LARGE SCALE GENOMIC DNA]</scope>
    <source>
        <strain evidence="1 2">W260</strain>
    </source>
</reference>
<dbReference type="AlphaFoldDB" id="A0A5N0T4X9"/>
<keyword evidence="2" id="KW-1185">Reference proteome</keyword>
<evidence type="ECO:0000313" key="1">
    <source>
        <dbReference type="EMBL" id="KAA9129891.1"/>
    </source>
</evidence>
<proteinExistence type="predicted"/>
<sequence length="115" mass="12997">MKTLTIKLETLEEVVERAKTAATTRQYQGSFLTFGTYNDFARVITGNRLRMLNTLVNTDEGLTVRGLADKLGRNLRAVHDDLKALESYGLVVNERGNIHVPYDDLHIDVHIRRAA</sequence>
<dbReference type="EMBL" id="VYXP01000010">
    <property type="protein sequence ID" value="KAA9129891.1"/>
    <property type="molecule type" value="Genomic_DNA"/>
</dbReference>
<name>A0A5N0T4X9_9GAMM</name>
<dbReference type="RefSeq" id="WP_150865131.1">
    <property type="nucleotide sequence ID" value="NZ_VYXP01000010.1"/>
</dbReference>
<dbReference type="InterPro" id="IPR036388">
    <property type="entry name" value="WH-like_DNA-bd_sf"/>
</dbReference>
<protein>
    <submittedName>
        <fullName evidence="1">HTH domain-containing protein</fullName>
    </submittedName>
</protein>
<dbReference type="Gene3D" id="1.10.10.10">
    <property type="entry name" value="Winged helix-like DNA-binding domain superfamily/Winged helix DNA-binding domain"/>
    <property type="match status" value="1"/>
</dbReference>
<comment type="caution">
    <text evidence="1">The sequence shown here is derived from an EMBL/GenBank/DDBJ whole genome shotgun (WGS) entry which is preliminary data.</text>
</comment>
<dbReference type="Proteomes" id="UP000325372">
    <property type="component" value="Unassembled WGS sequence"/>
</dbReference>
<accession>A0A5N0T4X9</accession>
<gene>
    <name evidence="1" type="ORF">F3N42_14015</name>
</gene>
<dbReference type="Pfam" id="PF25212">
    <property type="entry name" value="HVO_A0114"/>
    <property type="match status" value="1"/>
</dbReference>
<evidence type="ECO:0000313" key="2">
    <source>
        <dbReference type="Proteomes" id="UP000325372"/>
    </source>
</evidence>
<dbReference type="SUPFAM" id="SSF46785">
    <property type="entry name" value="Winged helix' DNA-binding domain"/>
    <property type="match status" value="1"/>
</dbReference>
<organism evidence="1 2">
    <name type="scientific">Marinihelvus fidelis</name>
    <dbReference type="NCBI Taxonomy" id="2613842"/>
    <lineage>
        <taxon>Bacteria</taxon>
        <taxon>Pseudomonadati</taxon>
        <taxon>Pseudomonadota</taxon>
        <taxon>Gammaproteobacteria</taxon>
        <taxon>Chromatiales</taxon>
        <taxon>Wenzhouxiangellaceae</taxon>
        <taxon>Marinihelvus</taxon>
    </lineage>
</organism>
<dbReference type="InterPro" id="IPR036390">
    <property type="entry name" value="WH_DNA-bd_sf"/>
</dbReference>